<dbReference type="InterPro" id="IPR010624">
    <property type="entry name" value="KaiC_dom"/>
</dbReference>
<dbReference type="PROSITE" id="PS51146">
    <property type="entry name" value="KAIC"/>
    <property type="match status" value="2"/>
</dbReference>
<dbReference type="GO" id="GO:0004674">
    <property type="term" value="F:protein serine/threonine kinase activity"/>
    <property type="evidence" value="ECO:0007669"/>
    <property type="project" value="UniProtKB-EC"/>
</dbReference>
<reference evidence="8 9" key="1">
    <citation type="submission" date="2016-11" db="EMBL/GenBank/DDBJ databases">
        <title>Study of marine rhodopsin-containing bacteria.</title>
        <authorList>
            <person name="Yoshizawa S."/>
            <person name="Kumagai Y."/>
            <person name="Kogure K."/>
        </authorList>
    </citation>
    <scope>NUCLEOTIDE SEQUENCE [LARGE SCALE GENOMIC DNA]</scope>
    <source>
        <strain evidence="8 9">SAORIC-28</strain>
    </source>
</reference>
<keyword evidence="5" id="KW-0418">Kinase</keyword>
<dbReference type="Proteomes" id="UP000216339">
    <property type="component" value="Unassembled WGS sequence"/>
</dbReference>
<dbReference type="PANTHER" id="PTHR42926">
    <property type="match status" value="1"/>
</dbReference>
<evidence type="ECO:0000256" key="6">
    <source>
        <dbReference type="ARBA" id="ARBA00022801"/>
    </source>
</evidence>
<name>A0A271J5F0_9BACT</name>
<evidence type="ECO:0000259" key="7">
    <source>
        <dbReference type="PROSITE" id="PS51146"/>
    </source>
</evidence>
<evidence type="ECO:0000313" key="9">
    <source>
        <dbReference type="Proteomes" id="UP000216339"/>
    </source>
</evidence>
<protein>
    <recommendedName>
        <fullName evidence="1">non-specific serine/threonine protein kinase</fullName>
        <ecNumber evidence="1">2.7.11.1</ecNumber>
    </recommendedName>
</protein>
<dbReference type="Pfam" id="PF06745">
    <property type="entry name" value="ATPase"/>
    <property type="match status" value="2"/>
</dbReference>
<comment type="caution">
    <text evidence="8">The sequence shown here is derived from an EMBL/GenBank/DDBJ whole genome shotgun (WGS) entry which is preliminary data.</text>
</comment>
<dbReference type="InterPro" id="IPR051347">
    <property type="entry name" value="Circadian_clock_KaiC-rel"/>
</dbReference>
<proteinExistence type="predicted"/>
<dbReference type="SUPFAM" id="SSF52540">
    <property type="entry name" value="P-loop containing nucleoside triphosphate hydrolases"/>
    <property type="match status" value="2"/>
</dbReference>
<evidence type="ECO:0000256" key="2">
    <source>
        <dbReference type="ARBA" id="ARBA00022553"/>
    </source>
</evidence>
<evidence type="ECO:0000256" key="1">
    <source>
        <dbReference type="ARBA" id="ARBA00012513"/>
    </source>
</evidence>
<dbReference type="InterPro" id="IPR030665">
    <property type="entry name" value="KaiC"/>
</dbReference>
<dbReference type="InterPro" id="IPR027417">
    <property type="entry name" value="P-loop_NTPase"/>
</dbReference>
<feature type="domain" description="KaiC" evidence="7">
    <location>
        <begin position="255"/>
        <end position="485"/>
    </location>
</feature>
<keyword evidence="2" id="KW-0597">Phosphoprotein</keyword>
<dbReference type="InterPro" id="IPR014774">
    <property type="entry name" value="KaiC-like_dom"/>
</dbReference>
<keyword evidence="3" id="KW-0808">Transferase</keyword>
<dbReference type="SMART" id="SM00382">
    <property type="entry name" value="AAA"/>
    <property type="match status" value="2"/>
</dbReference>
<dbReference type="GO" id="GO:0016787">
    <property type="term" value="F:hydrolase activity"/>
    <property type="evidence" value="ECO:0007669"/>
    <property type="project" value="UniProtKB-KW"/>
</dbReference>
<dbReference type="InterPro" id="IPR003593">
    <property type="entry name" value="AAA+_ATPase"/>
</dbReference>
<evidence type="ECO:0000256" key="3">
    <source>
        <dbReference type="ARBA" id="ARBA00022679"/>
    </source>
</evidence>
<dbReference type="PANTHER" id="PTHR42926:SF1">
    <property type="entry name" value="CIRCADIAN CLOCK OSCILLATOR PROTEIN KAIC 1"/>
    <property type="match status" value="1"/>
</dbReference>
<keyword evidence="6" id="KW-0378">Hydrolase</keyword>
<organism evidence="8 9">
    <name type="scientific">Rubrivirga marina</name>
    <dbReference type="NCBI Taxonomy" id="1196024"/>
    <lineage>
        <taxon>Bacteria</taxon>
        <taxon>Pseudomonadati</taxon>
        <taxon>Rhodothermota</taxon>
        <taxon>Rhodothermia</taxon>
        <taxon>Rhodothermales</taxon>
        <taxon>Rubricoccaceae</taxon>
        <taxon>Rubrivirga</taxon>
    </lineage>
</organism>
<feature type="domain" description="KaiC" evidence="7">
    <location>
        <begin position="7"/>
        <end position="245"/>
    </location>
</feature>
<keyword evidence="9" id="KW-1185">Reference proteome</keyword>
<dbReference type="PIRSF" id="PIRSF039117">
    <property type="entry name" value="KaiC"/>
    <property type="match status" value="1"/>
</dbReference>
<evidence type="ECO:0000313" key="8">
    <source>
        <dbReference type="EMBL" id="PAP78294.1"/>
    </source>
</evidence>
<sequence length="494" mass="52750">MTPTVSSRVSSGVPGFDVLLGGGFPAGRMYLLEGRPGTGKTTFALHFCRAAVEAGERVLYVTLSQRRDELLAIADSHGWDLEGVDVLDVESGGLDLHASDHTLFPAGDVDLVDLMDTVLGAVGSVRPARLVLDSAAELRLLSGDGLRSRRRFLALKHALGQRDVTTLLLDDYSASDGDSAVYSIMHGVVRLERDAPQYGQVYRRLQIPKIRGVDHPTGYHDFRILHGGLEVYPSLTMRLKDEGADERAEAGEVGASRSSRIDGLDAMLDGGLDPGASCVVVGVSGTGKSSLAASYAVAAAEGGAPAAIYTFDERKRTLLDRMEGLGYDLRSMGDVLQVQELSASIMTTGRFIDRVHRDVEAGVRLVVIDSLTGFTHACPGADRAASQLHDLLAYLGGRGVVTLLTVPEHGLLGDATAPQIDISYVADTVLLLQHYEARGEIRKAIAVVKRRRGGHDRRVRQFVMSDDGMAVGDAITDYQGVLTGLAAFVDGTSL</sequence>
<dbReference type="AlphaFoldDB" id="A0A271J5F0"/>
<accession>A0A271J5F0</accession>
<dbReference type="Gene3D" id="3.40.50.300">
    <property type="entry name" value="P-loop containing nucleotide triphosphate hydrolases"/>
    <property type="match status" value="2"/>
</dbReference>
<dbReference type="EMBL" id="MQWD01000001">
    <property type="protein sequence ID" value="PAP78294.1"/>
    <property type="molecule type" value="Genomic_DNA"/>
</dbReference>
<dbReference type="GO" id="GO:0005524">
    <property type="term" value="F:ATP binding"/>
    <property type="evidence" value="ECO:0007669"/>
    <property type="project" value="InterPro"/>
</dbReference>
<keyword evidence="4" id="KW-0677">Repeat</keyword>
<evidence type="ECO:0000256" key="4">
    <source>
        <dbReference type="ARBA" id="ARBA00022737"/>
    </source>
</evidence>
<evidence type="ECO:0000256" key="5">
    <source>
        <dbReference type="ARBA" id="ARBA00022777"/>
    </source>
</evidence>
<dbReference type="EC" id="2.7.11.1" evidence="1"/>
<gene>
    <name evidence="8" type="ORF">BSZ37_18615</name>
</gene>